<protein>
    <submittedName>
        <fullName evidence="2">Uncharacterized protein</fullName>
    </submittedName>
</protein>
<dbReference type="EMBL" id="PGCJ01000872">
    <property type="protein sequence ID" value="PLW16361.1"/>
    <property type="molecule type" value="Genomic_DNA"/>
</dbReference>
<evidence type="ECO:0000256" key="1">
    <source>
        <dbReference type="SAM" id="MobiDB-lite"/>
    </source>
</evidence>
<organism evidence="2 3">
    <name type="scientific">Puccinia coronata f. sp. avenae</name>
    <dbReference type="NCBI Taxonomy" id="200324"/>
    <lineage>
        <taxon>Eukaryota</taxon>
        <taxon>Fungi</taxon>
        <taxon>Dikarya</taxon>
        <taxon>Basidiomycota</taxon>
        <taxon>Pucciniomycotina</taxon>
        <taxon>Pucciniomycetes</taxon>
        <taxon>Pucciniales</taxon>
        <taxon>Pucciniaceae</taxon>
        <taxon>Puccinia</taxon>
    </lineage>
</organism>
<evidence type="ECO:0000313" key="2">
    <source>
        <dbReference type="EMBL" id="PLW16361.1"/>
    </source>
</evidence>
<sequence>MAGSTGQQSGRSPRPMAGMYRPSIKEVSPPDGQYGMYRPTIWEVSRPMASMYWPTIRDVSPPNVRYVHWPLMYAGLPCTPWVPADNQWAHFWEAIGCPEFGVLGTVPRLTSNRTALGRPVGTVQEASKKHPVDGSKLD</sequence>
<gene>
    <name evidence="2" type="ORF">PCANC_20916</name>
</gene>
<feature type="compositionally biased region" description="Polar residues" evidence="1">
    <location>
        <begin position="1"/>
        <end position="11"/>
    </location>
</feature>
<evidence type="ECO:0000313" key="3">
    <source>
        <dbReference type="Proteomes" id="UP000235388"/>
    </source>
</evidence>
<accession>A0A2N5ST03</accession>
<name>A0A2N5ST03_9BASI</name>
<feature type="region of interest" description="Disordered" evidence="1">
    <location>
        <begin position="1"/>
        <end position="31"/>
    </location>
</feature>
<keyword evidence="3" id="KW-1185">Reference proteome</keyword>
<reference evidence="2 3" key="1">
    <citation type="submission" date="2017-11" db="EMBL/GenBank/DDBJ databases">
        <title>De novo assembly and phasing of dikaryotic genomes from two isolates of Puccinia coronata f. sp. avenae, the causal agent of oat crown rust.</title>
        <authorList>
            <person name="Miller M.E."/>
            <person name="Zhang Y."/>
            <person name="Omidvar V."/>
            <person name="Sperschneider J."/>
            <person name="Schwessinger B."/>
            <person name="Raley C."/>
            <person name="Palmer J.M."/>
            <person name="Garnica D."/>
            <person name="Upadhyaya N."/>
            <person name="Rathjen J."/>
            <person name="Taylor J.M."/>
            <person name="Park R.F."/>
            <person name="Dodds P.N."/>
            <person name="Hirsch C.D."/>
            <person name="Kianian S.F."/>
            <person name="Figueroa M."/>
        </authorList>
    </citation>
    <scope>NUCLEOTIDE SEQUENCE [LARGE SCALE GENOMIC DNA]</scope>
    <source>
        <strain evidence="2">12NC29</strain>
    </source>
</reference>
<proteinExistence type="predicted"/>
<comment type="caution">
    <text evidence="2">The sequence shown here is derived from an EMBL/GenBank/DDBJ whole genome shotgun (WGS) entry which is preliminary data.</text>
</comment>
<dbReference type="Proteomes" id="UP000235388">
    <property type="component" value="Unassembled WGS sequence"/>
</dbReference>
<dbReference type="AlphaFoldDB" id="A0A2N5ST03"/>